<dbReference type="EMBL" id="SRYA01000019">
    <property type="protein sequence ID" value="TGY96196.1"/>
    <property type="molecule type" value="Genomic_DNA"/>
</dbReference>
<reference evidence="1" key="1">
    <citation type="submission" date="2019-04" db="EMBL/GenBank/DDBJ databases">
        <title>Microbes associate with the intestines of laboratory mice.</title>
        <authorList>
            <person name="Navarre W."/>
            <person name="Wong E."/>
            <person name="Huang K."/>
            <person name="Tropini C."/>
            <person name="Ng K."/>
            <person name="Yu B."/>
        </authorList>
    </citation>
    <scope>NUCLEOTIDE SEQUENCE</scope>
    <source>
        <strain evidence="1">NM01_1-7b</strain>
    </source>
</reference>
<gene>
    <name evidence="1" type="primary">glgA</name>
    <name evidence="1" type="ORF">E5329_11170</name>
</gene>
<dbReference type="EC" id="2.4.1.21" evidence="1"/>
<sequence>MKRILFAASEGNPFIKTGGLADVVGALPKYLDKEKFDVRVFLPKYLCISEDCRQKMKYVTEIYADMPREKEYIGIYEAKIEGIHYYFIDNEHYFAGNSPYNQIFEDVNKFAFYCRAVLTCLPELGFCPDIIHCHDWQAALIPVFLDAFYRENPFYRNIQTIMTIHNQKFQGRWRIDDIENCRDLPASYRYGAMEAYGETNFLKAGILHADRVTTVSETYAKEIQDPTGGEGLDGVMREVSGKLSGIVNGIDTEEYDPMTDPEIAVNFNQKTIAKKKKNKEALQAALRLRKDSSAMVLGIVSRLTQQKGFDLVRSVMEEMLNTLNIQIVVLGTGEEQFQDFFRHFDWKYPDRVSATIGYSEEIAHMIYGGADAFLMPSQFEPCGLSQLISMRYGTIPIVRETGGLKDTVEPYNGIWHTGNGFSFANYHAGEMLMIVRYAYDIFCNHPKDWRGMMKRCMEMDNSWQNSAKKYEKLYQELS</sequence>
<keyword evidence="2" id="KW-1185">Reference proteome</keyword>
<name>A0AC61RX15_9FIRM</name>
<organism evidence="1 2">
    <name type="scientific">Petralouisia muris</name>
    <dbReference type="NCBI Taxonomy" id="3032872"/>
    <lineage>
        <taxon>Bacteria</taxon>
        <taxon>Bacillati</taxon>
        <taxon>Bacillota</taxon>
        <taxon>Clostridia</taxon>
        <taxon>Lachnospirales</taxon>
        <taxon>Lachnospiraceae</taxon>
        <taxon>Petralouisia</taxon>
    </lineage>
</organism>
<evidence type="ECO:0000313" key="1">
    <source>
        <dbReference type="EMBL" id="TGY96196.1"/>
    </source>
</evidence>
<dbReference type="Proteomes" id="UP000304953">
    <property type="component" value="Unassembled WGS sequence"/>
</dbReference>
<accession>A0AC61RX15</accession>
<keyword evidence="1" id="KW-0328">Glycosyltransferase</keyword>
<evidence type="ECO:0000313" key="2">
    <source>
        <dbReference type="Proteomes" id="UP000304953"/>
    </source>
</evidence>
<keyword evidence="1" id="KW-0808">Transferase</keyword>
<proteinExistence type="predicted"/>
<comment type="caution">
    <text evidence="1">The sequence shown here is derived from an EMBL/GenBank/DDBJ whole genome shotgun (WGS) entry which is preliminary data.</text>
</comment>
<protein>
    <submittedName>
        <fullName evidence="1">Glycogen synthase GlgA</fullName>
        <ecNumber evidence="1">2.4.1.21</ecNumber>
    </submittedName>
</protein>